<dbReference type="EMBL" id="BAAAPO010000039">
    <property type="protein sequence ID" value="GAA1799782.1"/>
    <property type="molecule type" value="Genomic_DNA"/>
</dbReference>
<proteinExistence type="predicted"/>
<evidence type="ECO:0000313" key="2">
    <source>
        <dbReference type="Proteomes" id="UP001499938"/>
    </source>
</evidence>
<evidence type="ECO:0000313" key="1">
    <source>
        <dbReference type="EMBL" id="GAA1799782.1"/>
    </source>
</evidence>
<dbReference type="Proteomes" id="UP001499938">
    <property type="component" value="Unassembled WGS sequence"/>
</dbReference>
<dbReference type="RefSeq" id="WP_344085711.1">
    <property type="nucleotide sequence ID" value="NZ_BAAAPO010000039.1"/>
</dbReference>
<accession>A0ABN2LUG8</accession>
<dbReference type="Pfam" id="PF13376">
    <property type="entry name" value="OmdA"/>
    <property type="match status" value="1"/>
</dbReference>
<organism evidence="1 2">
    <name type="scientific">Nostocoides veronense</name>
    <dbReference type="NCBI Taxonomy" id="330836"/>
    <lineage>
        <taxon>Bacteria</taxon>
        <taxon>Bacillati</taxon>
        <taxon>Actinomycetota</taxon>
        <taxon>Actinomycetes</taxon>
        <taxon>Micrococcales</taxon>
        <taxon>Intrasporangiaceae</taxon>
        <taxon>Nostocoides</taxon>
    </lineage>
</organism>
<sequence>MRARIGTPGGSPERPALFFEGPAEFRAWLEANHETASELWMGLRKKHVADRGLTWEDAVSEALCFGWIDSVAQRIDDDSTRQRWTPRRPGSIWSTVNIGLVEDLTAAGRMRPAGLAAFERRRPEKSGIYAYEKPGDQALPEAYAARLAADDLASRWLELATPTYRKIAIHWVLSAKQEATRDRRMGELIADSARGLLIKPQRYGETPTWVARNRASLGIAEPEAP</sequence>
<gene>
    <name evidence="1" type="ORF">GCM10009811_24570</name>
</gene>
<name>A0ABN2LUG8_9MICO</name>
<protein>
    <submittedName>
        <fullName evidence="1">YdeI/OmpD-associated family protein</fullName>
    </submittedName>
</protein>
<comment type="caution">
    <text evidence="1">The sequence shown here is derived from an EMBL/GenBank/DDBJ whole genome shotgun (WGS) entry which is preliminary data.</text>
</comment>
<reference evidence="1 2" key="1">
    <citation type="journal article" date="2019" name="Int. J. Syst. Evol. Microbiol.">
        <title>The Global Catalogue of Microorganisms (GCM) 10K type strain sequencing project: providing services to taxonomists for standard genome sequencing and annotation.</title>
        <authorList>
            <consortium name="The Broad Institute Genomics Platform"/>
            <consortium name="The Broad Institute Genome Sequencing Center for Infectious Disease"/>
            <person name="Wu L."/>
            <person name="Ma J."/>
        </authorList>
    </citation>
    <scope>NUCLEOTIDE SEQUENCE [LARGE SCALE GENOMIC DNA]</scope>
    <source>
        <strain evidence="1 2">JCM 15592</strain>
    </source>
</reference>
<keyword evidence="2" id="KW-1185">Reference proteome</keyword>